<name>A0A7C3PDH0_9CYAN</name>
<dbReference type="Gene3D" id="2.70.70.10">
    <property type="entry name" value="Glucose Permease (Domain IIA)"/>
    <property type="match status" value="1"/>
</dbReference>
<dbReference type="AlphaFoldDB" id="A0A7C3PDH0"/>
<evidence type="ECO:0000256" key="1">
    <source>
        <dbReference type="SAM" id="SignalP"/>
    </source>
</evidence>
<dbReference type="SUPFAM" id="SSF51261">
    <property type="entry name" value="Duplicated hybrid motif"/>
    <property type="match status" value="1"/>
</dbReference>
<dbReference type="EMBL" id="DSRU01000048">
    <property type="protein sequence ID" value="HFM96879.1"/>
    <property type="molecule type" value="Genomic_DNA"/>
</dbReference>
<feature type="chain" id="PRO_5028158888" evidence="1">
    <location>
        <begin position="31"/>
        <end position="291"/>
    </location>
</feature>
<proteinExistence type="predicted"/>
<comment type="caution">
    <text evidence="3">The sequence shown here is derived from an EMBL/GenBank/DDBJ whole genome shotgun (WGS) entry which is preliminary data.</text>
</comment>
<feature type="signal peptide" evidence="1">
    <location>
        <begin position="1"/>
        <end position="30"/>
    </location>
</feature>
<evidence type="ECO:0000313" key="3">
    <source>
        <dbReference type="EMBL" id="HFM96879.1"/>
    </source>
</evidence>
<dbReference type="PANTHER" id="PTHR21666">
    <property type="entry name" value="PEPTIDASE-RELATED"/>
    <property type="match status" value="1"/>
</dbReference>
<feature type="domain" description="M23ase beta-sheet core" evidence="2">
    <location>
        <begin position="184"/>
        <end position="282"/>
    </location>
</feature>
<dbReference type="InterPro" id="IPR016047">
    <property type="entry name" value="M23ase_b-sheet_dom"/>
</dbReference>
<evidence type="ECO:0000259" key="2">
    <source>
        <dbReference type="Pfam" id="PF01551"/>
    </source>
</evidence>
<keyword evidence="1" id="KW-0732">Signal</keyword>
<accession>A0A7C3PDH0</accession>
<dbReference type="InterPro" id="IPR050570">
    <property type="entry name" value="Cell_wall_metabolism_enzyme"/>
</dbReference>
<protein>
    <submittedName>
        <fullName evidence="3">M23 family metallopeptidase</fullName>
    </submittedName>
</protein>
<reference evidence="3" key="1">
    <citation type="journal article" date="2020" name="mSystems">
        <title>Genome- and Community-Level Interaction Insights into Carbon Utilization and Element Cycling Functions of Hydrothermarchaeota in Hydrothermal Sediment.</title>
        <authorList>
            <person name="Zhou Z."/>
            <person name="Liu Y."/>
            <person name="Xu W."/>
            <person name="Pan J."/>
            <person name="Luo Z.H."/>
            <person name="Li M."/>
        </authorList>
    </citation>
    <scope>NUCLEOTIDE SEQUENCE [LARGE SCALE GENOMIC DNA]</scope>
    <source>
        <strain evidence="3">SpSt-418</strain>
    </source>
</reference>
<dbReference type="InterPro" id="IPR011055">
    <property type="entry name" value="Dup_hybrid_motif"/>
</dbReference>
<dbReference type="PANTHER" id="PTHR21666:SF270">
    <property type="entry name" value="MUREIN HYDROLASE ACTIVATOR ENVC"/>
    <property type="match status" value="1"/>
</dbReference>
<organism evidence="3">
    <name type="scientific">Oscillatoriales cyanobacterium SpSt-418</name>
    <dbReference type="NCBI Taxonomy" id="2282169"/>
    <lineage>
        <taxon>Bacteria</taxon>
        <taxon>Bacillati</taxon>
        <taxon>Cyanobacteriota</taxon>
        <taxon>Cyanophyceae</taxon>
        <taxon>Oscillatoriophycideae</taxon>
        <taxon>Oscillatoriales</taxon>
    </lineage>
</organism>
<sequence length="291" mass="31442">MKWQSKFVRLPVLSVAISGLIGAIAAQANALQLRITPTNPKLGDTLSVVVQPENTTAGQPPVVTLNNQVFQTFDLGNNRFRALLPTTPLDSPGTLKIDVTTGGEAQTLSVNLKNRQFPLQSIWLPPGKDRDISDAEFERVNAFKQLVTPQKFWNGKFLRPNQGRVSGAYGIRRKYNGVLAKDYYHRGVDYAGGYGSPVIAPAAGVVRLIGLERNGFLINGNIIGIDHGQGVTSAYLHLSRILVKEGQMVKPGQVIGAIGSTGTATGPHLHWGLYVNGLAVDPVPWREGGFE</sequence>
<gene>
    <name evidence="3" type="ORF">ENR64_03765</name>
</gene>
<dbReference type="GO" id="GO:0004222">
    <property type="term" value="F:metalloendopeptidase activity"/>
    <property type="evidence" value="ECO:0007669"/>
    <property type="project" value="TreeGrafter"/>
</dbReference>
<dbReference type="CDD" id="cd12797">
    <property type="entry name" value="M23_peptidase"/>
    <property type="match status" value="1"/>
</dbReference>
<dbReference type="Pfam" id="PF01551">
    <property type="entry name" value="Peptidase_M23"/>
    <property type="match status" value="1"/>
</dbReference>